<dbReference type="OrthoDB" id="6356376at2"/>
<evidence type="ECO:0000256" key="1">
    <source>
        <dbReference type="SAM" id="MobiDB-lite"/>
    </source>
</evidence>
<dbReference type="InterPro" id="IPR045445">
    <property type="entry name" value="DUF6502"/>
</dbReference>
<feature type="compositionally biased region" description="Basic and acidic residues" evidence="1">
    <location>
        <begin position="273"/>
        <end position="284"/>
    </location>
</feature>
<dbReference type="eggNOG" id="COG5281">
    <property type="taxonomic scope" value="Bacteria"/>
</dbReference>
<proteinExistence type="predicted"/>
<dbReference type="EMBL" id="CP002623">
    <property type="protein sequence ID" value="AEI96007.1"/>
    <property type="molecule type" value="Genomic_DNA"/>
</dbReference>
<evidence type="ECO:0000313" key="2">
    <source>
        <dbReference type="EMBL" id="AEI96007.1"/>
    </source>
</evidence>
<feature type="region of interest" description="Disordered" evidence="1">
    <location>
        <begin position="263"/>
        <end position="284"/>
    </location>
</feature>
<dbReference type="AlphaFoldDB" id="F7ZFK2"/>
<dbReference type="Pfam" id="PF20112">
    <property type="entry name" value="DUF6502"/>
    <property type="match status" value="1"/>
</dbReference>
<dbReference type="Proteomes" id="UP000001353">
    <property type="component" value="Chromosome"/>
</dbReference>
<sequence length="284" mass="31412">MNATGSDGFLLLLKGLMRPLVRTLISRGVTAPAFYKLLKSVYVDVAYEEFRLGGAAPTDSRVSLLTGVHRRDVRTILSSDDDAWKTARGKSATFATVLSQWMTRPEYQDDTGQPISLPKTSDNSPNFEALVREINTDIRPRTILDELTRQDLVHESADGLLRISEGAFTGPRSDHDKLVFFAANVGDHLAAASQNLLSDDAPFLERAVFYNRLSPASVDQIEEHAGQLAQNMLETLNAQSSVLQQTDQDGTGAKERYRLGVYFYREPSSADPSKPKDETSETEN</sequence>
<dbReference type="STRING" id="391595.RLO149_c041110"/>
<organism evidence="2 3">
    <name type="scientific">Roseobacter litoralis (strain ATCC 49566 / DSM 6996 / JCM 21268 / NBRC 15278 / OCh 149)</name>
    <dbReference type="NCBI Taxonomy" id="391595"/>
    <lineage>
        <taxon>Bacteria</taxon>
        <taxon>Pseudomonadati</taxon>
        <taxon>Pseudomonadota</taxon>
        <taxon>Alphaproteobacteria</taxon>
        <taxon>Rhodobacterales</taxon>
        <taxon>Roseobacteraceae</taxon>
        <taxon>Roseobacter</taxon>
    </lineage>
</organism>
<evidence type="ECO:0000313" key="3">
    <source>
        <dbReference type="Proteomes" id="UP000001353"/>
    </source>
</evidence>
<reference evidence="2 3" key="1">
    <citation type="journal article" date="2011" name="BMC Genomics">
        <title>Comparative genome analysis and genome-guided physiological analysis of Roseobacter litoralis.</title>
        <authorList>
            <person name="Kalhoefer D."/>
            <person name="Thole S."/>
            <person name="Voget S."/>
            <person name="Lehmann R."/>
            <person name="Liesegang H."/>
            <person name="Wollher A."/>
            <person name="Daniel R."/>
            <person name="Simon M."/>
            <person name="Brinkhoff T."/>
        </authorList>
    </citation>
    <scope>NUCLEOTIDE SEQUENCE [LARGE SCALE GENOMIC DNA]</scope>
    <source>
        <strain evidence="3">ATCC 49566 / DSM 6996 / JCM 21268 / NBRC 15278 / OCh 149</strain>
    </source>
</reference>
<keyword evidence="3" id="KW-1185">Reference proteome</keyword>
<dbReference type="HOGENOM" id="CLU_068848_0_1_5"/>
<gene>
    <name evidence="2" type="ordered locus">RLO149_c041110</name>
</gene>
<accession>F7ZFK2</accession>
<dbReference type="RefSeq" id="WP_013963886.1">
    <property type="nucleotide sequence ID" value="NC_015730.1"/>
</dbReference>
<dbReference type="KEGG" id="rli:RLO149_c041110"/>
<protein>
    <submittedName>
        <fullName evidence="2">Uncharacterized protein</fullName>
    </submittedName>
</protein>
<name>F7ZFK2_ROSLO</name>